<dbReference type="FunFam" id="3.40.50.2000:FF:000036">
    <property type="entry name" value="Alpha,alpha-trehalose-phosphate synthase subunit Tps2"/>
    <property type="match status" value="1"/>
</dbReference>
<feature type="region of interest" description="Disordered" evidence="6">
    <location>
        <begin position="135"/>
        <end position="178"/>
    </location>
</feature>
<evidence type="ECO:0000256" key="5">
    <source>
        <dbReference type="ARBA" id="ARBA00022553"/>
    </source>
</evidence>
<dbReference type="Gene3D" id="3.40.50.1000">
    <property type="entry name" value="HAD superfamily/HAD-like"/>
    <property type="match status" value="1"/>
</dbReference>
<protein>
    <submittedName>
        <fullName evidence="7">Trehalose-phosphatase</fullName>
    </submittedName>
</protein>
<dbReference type="GO" id="GO:0004805">
    <property type="term" value="F:trehalose-phosphatase activity"/>
    <property type="evidence" value="ECO:0007669"/>
    <property type="project" value="TreeGrafter"/>
</dbReference>
<dbReference type="GeneID" id="27314934"/>
<dbReference type="STRING" id="253628.A0A0D2ARG6"/>
<evidence type="ECO:0000313" key="7">
    <source>
        <dbReference type="EMBL" id="KIW01789.1"/>
    </source>
</evidence>
<reference evidence="7 8" key="1">
    <citation type="submission" date="2015-01" db="EMBL/GenBank/DDBJ databases">
        <title>The Genome Sequence of Ochroconis gallopava CBS43764.</title>
        <authorList>
            <consortium name="The Broad Institute Genomics Platform"/>
            <person name="Cuomo C."/>
            <person name="de Hoog S."/>
            <person name="Gorbushina A."/>
            <person name="Stielow B."/>
            <person name="Teixiera M."/>
            <person name="Abouelleil A."/>
            <person name="Chapman S.B."/>
            <person name="Priest M."/>
            <person name="Young S.K."/>
            <person name="Wortman J."/>
            <person name="Nusbaum C."/>
            <person name="Birren B."/>
        </authorList>
    </citation>
    <scope>NUCLEOTIDE SEQUENCE [LARGE SCALE GENOMIC DNA]</scope>
    <source>
        <strain evidence="7 8">CBS 43764</strain>
    </source>
</reference>
<feature type="compositionally biased region" description="Pro residues" evidence="6">
    <location>
        <begin position="23"/>
        <end position="32"/>
    </location>
</feature>
<dbReference type="PANTHER" id="PTHR10788">
    <property type="entry name" value="TREHALOSE-6-PHOSPHATE SYNTHASE"/>
    <property type="match status" value="1"/>
</dbReference>
<evidence type="ECO:0000256" key="6">
    <source>
        <dbReference type="SAM" id="MobiDB-lite"/>
    </source>
</evidence>
<evidence type="ECO:0000256" key="1">
    <source>
        <dbReference type="ARBA" id="ARBA00004496"/>
    </source>
</evidence>
<dbReference type="CDD" id="cd03788">
    <property type="entry name" value="GT20_TPS"/>
    <property type="match status" value="1"/>
</dbReference>
<dbReference type="InterPro" id="IPR006379">
    <property type="entry name" value="HAD-SF_hydro_IIB"/>
</dbReference>
<evidence type="ECO:0000313" key="8">
    <source>
        <dbReference type="Proteomes" id="UP000053259"/>
    </source>
</evidence>
<dbReference type="InterPro" id="IPR003337">
    <property type="entry name" value="Trehalose_PPase"/>
</dbReference>
<evidence type="ECO:0000256" key="4">
    <source>
        <dbReference type="ARBA" id="ARBA00022490"/>
    </source>
</evidence>
<accession>A0A0D2ARG6</accession>
<dbReference type="SUPFAM" id="SSF53756">
    <property type="entry name" value="UDP-Glycosyltransferase/glycogen phosphorylase"/>
    <property type="match status" value="1"/>
</dbReference>
<dbReference type="OrthoDB" id="755951at2759"/>
<dbReference type="Pfam" id="PF02358">
    <property type="entry name" value="Trehalose_PPase"/>
    <property type="match status" value="1"/>
</dbReference>
<dbReference type="GO" id="GO:0005946">
    <property type="term" value="C:alpha,alpha-trehalose-phosphate synthase complex (UDP-forming)"/>
    <property type="evidence" value="ECO:0007669"/>
    <property type="project" value="TreeGrafter"/>
</dbReference>
<dbReference type="AlphaFoldDB" id="A0A0D2ARG6"/>
<dbReference type="Proteomes" id="UP000053259">
    <property type="component" value="Unassembled WGS sequence"/>
</dbReference>
<dbReference type="Gene3D" id="3.40.50.2000">
    <property type="entry name" value="Glycogen Phosphorylase B"/>
    <property type="match status" value="2"/>
</dbReference>
<dbReference type="RefSeq" id="XP_016211658.1">
    <property type="nucleotide sequence ID" value="XM_016360672.1"/>
</dbReference>
<keyword evidence="8" id="KW-1185">Reference proteome</keyword>
<dbReference type="SUPFAM" id="SSF56784">
    <property type="entry name" value="HAD-like"/>
    <property type="match status" value="1"/>
</dbReference>
<dbReference type="VEuPathDB" id="FungiDB:PV09_06961"/>
<keyword evidence="5" id="KW-0597">Phosphoprotein</keyword>
<feature type="compositionally biased region" description="Basic and acidic residues" evidence="6">
    <location>
        <begin position="144"/>
        <end position="153"/>
    </location>
</feature>
<comment type="subcellular location">
    <subcellularLocation>
        <location evidence="1">Cytoplasm</location>
    </subcellularLocation>
</comment>
<dbReference type="FunFam" id="3.40.50.2000:FF:000099">
    <property type="entry name" value="Alpha,alpha-trehalose phosphate synthase subunit, putative"/>
    <property type="match status" value="1"/>
</dbReference>
<proteinExistence type="inferred from homology"/>
<dbReference type="Gene3D" id="3.30.70.1020">
    <property type="entry name" value="Trehalose-6-phosphate phosphatase related protein, domain 2"/>
    <property type="match status" value="1"/>
</dbReference>
<feature type="region of interest" description="Disordered" evidence="6">
    <location>
        <begin position="17"/>
        <end position="51"/>
    </location>
</feature>
<dbReference type="GO" id="GO:0003825">
    <property type="term" value="F:alpha,alpha-trehalose-phosphate synthase (UDP-forming) activity"/>
    <property type="evidence" value="ECO:0007669"/>
    <property type="project" value="TreeGrafter"/>
</dbReference>
<evidence type="ECO:0000256" key="2">
    <source>
        <dbReference type="ARBA" id="ARBA00005409"/>
    </source>
</evidence>
<dbReference type="GO" id="GO:0005992">
    <property type="term" value="P:trehalose biosynthetic process"/>
    <property type="evidence" value="ECO:0007669"/>
    <property type="project" value="InterPro"/>
</dbReference>
<dbReference type="NCBIfam" id="TIGR01484">
    <property type="entry name" value="HAD-SF-IIB"/>
    <property type="match status" value="1"/>
</dbReference>
<dbReference type="PANTHER" id="PTHR10788:SF15">
    <property type="entry name" value="TREHALOSE SYNTHASE COMPLEX REGULATORY SUBUNIT TPS3-RELATED"/>
    <property type="match status" value="1"/>
</dbReference>
<dbReference type="GO" id="GO:0005829">
    <property type="term" value="C:cytosol"/>
    <property type="evidence" value="ECO:0007669"/>
    <property type="project" value="TreeGrafter"/>
</dbReference>
<dbReference type="HOGENOM" id="CLU_002351_2_2_1"/>
<keyword evidence="4" id="KW-0963">Cytoplasm</keyword>
<evidence type="ECO:0000256" key="3">
    <source>
        <dbReference type="ARBA" id="ARBA00006330"/>
    </source>
</evidence>
<feature type="compositionally biased region" description="Basic residues" evidence="6">
    <location>
        <begin position="154"/>
        <end position="173"/>
    </location>
</feature>
<dbReference type="GO" id="GO:0030234">
    <property type="term" value="F:enzyme regulator activity"/>
    <property type="evidence" value="ECO:0007669"/>
    <property type="project" value="UniProtKB-ARBA"/>
</dbReference>
<dbReference type="Pfam" id="PF00982">
    <property type="entry name" value="Glyco_transf_20"/>
    <property type="match status" value="1"/>
</dbReference>
<comment type="similarity">
    <text evidence="2">In the N-terminal section; belongs to the glycosyltransferase 20 family.</text>
</comment>
<dbReference type="NCBIfam" id="TIGR00685">
    <property type="entry name" value="T6PP"/>
    <property type="match status" value="1"/>
</dbReference>
<dbReference type="InterPro" id="IPR023214">
    <property type="entry name" value="HAD_sf"/>
</dbReference>
<dbReference type="InParanoid" id="A0A0D2ARG6"/>
<gene>
    <name evidence="7" type="ORF">PV09_06961</name>
</gene>
<name>A0A0D2ARG6_9PEZI</name>
<comment type="similarity">
    <text evidence="3">In the C-terminal section; belongs to the trehalose phosphatase family.</text>
</comment>
<dbReference type="FunCoup" id="A0A0D2ARG6">
    <property type="interactions" value="269"/>
</dbReference>
<dbReference type="InterPro" id="IPR036412">
    <property type="entry name" value="HAD-like_sf"/>
</dbReference>
<dbReference type="InterPro" id="IPR001830">
    <property type="entry name" value="Glyco_trans_20"/>
</dbReference>
<dbReference type="EMBL" id="KN847553">
    <property type="protein sequence ID" value="KIW01789.1"/>
    <property type="molecule type" value="Genomic_DNA"/>
</dbReference>
<sequence>MSTFIVSLFLPYTVDFNELPTPARRPSPPPRQPSKTSLEESVGAVKLPGHDRRASLELRGSLFPAETPPRTPAATADAQEFFSQIDQPTPATHFVQPHNPRTLVRSDSHMPEWGRHFLFNQPSAKPQQMPPARILGYGPSPSSEGEREQDRARKMAKTPKTTRNKSHRRHHSRSASTEVKWSTEWNIVPALQGNGGLANAVRASADSGAIQNIIWLGTVGFPTDSLPQNTRNEIDDKLTTEYDAIPVYISDADFDGHYSHFCKTILWPVFHYQIPDHPKSKAYEDHSYKYYVKLNEAFADSIVSNYKNGDVIWIHDYHLLLVPRMVRQKLPDAKIGFFLHTAFPSSEVFRCLAQRNALLEGMLGANLIGFQCPEYLEHFLTTTSRLLRVPVTPEGVDVEDHFVNVTHLPIGIDPKALDKARHEPEVQQWIRVMEQRYKDKLIIVARDRLDQVHGVRQKLLSFELFLNKNPDWVEKVVLIQVATSATDQEELASTVSDIVTRIDATFSSLGHQPLVFLRQDIGFPQYLALLSVADVLMITSLREGMSLTGHEYILCQDGAMSNKKHGPMVLSEFTGAASVFDNADLTINPWDYKQTAIALKKALEMTPEEMARRYERIREVVMNQTGEAWMTELNKRLDKAFDDRNLRDTKSTPRLIPATLLQKYQRARKRLFIMDYEGTLASFSKSEGHVHFNSPQRVLDTLNDLISAGNNIVYVMSARMPEELDKIFARVPGLGLIAENGCFIRPHGSDAWRAFVDMDQMKQWKKDVKQIMKYYQERMDGGVIEEKHCSLFFRYDKVKEQDQESAARLAGDCANHINDACGGLRIHAVPLQKAILIEPRDYGKGYAAKQIFNENWGPDTEGGALKNAPEFLLVAGDDREDEQVFRWANNLAKEWPEIDVTTVSLGKKNTEAMVTLTQGSTALISVLQRLSGITRR</sequence>
<organism evidence="7 8">
    <name type="scientific">Verruconis gallopava</name>
    <dbReference type="NCBI Taxonomy" id="253628"/>
    <lineage>
        <taxon>Eukaryota</taxon>
        <taxon>Fungi</taxon>
        <taxon>Dikarya</taxon>
        <taxon>Ascomycota</taxon>
        <taxon>Pezizomycotina</taxon>
        <taxon>Dothideomycetes</taxon>
        <taxon>Pleosporomycetidae</taxon>
        <taxon>Venturiales</taxon>
        <taxon>Sympoventuriaceae</taxon>
        <taxon>Verruconis</taxon>
    </lineage>
</organism>